<evidence type="ECO:0000313" key="4">
    <source>
        <dbReference type="EMBL" id="JAP48801.1"/>
    </source>
</evidence>
<evidence type="ECO:0000256" key="2">
    <source>
        <dbReference type="SAM" id="MobiDB-lite"/>
    </source>
</evidence>
<keyword evidence="1" id="KW-0479">Metal-binding</keyword>
<name>A0A0X3PA25_SCHSO</name>
<dbReference type="EMBL" id="GEEE01014424">
    <property type="protein sequence ID" value="JAP48801.1"/>
    <property type="molecule type" value="Transcribed_RNA"/>
</dbReference>
<dbReference type="GO" id="GO:0008270">
    <property type="term" value="F:zinc ion binding"/>
    <property type="evidence" value="ECO:0007669"/>
    <property type="project" value="UniProtKB-KW"/>
</dbReference>
<comment type="similarity">
    <text evidence="1">Belongs to the peptidase M24A family. Methionine aminopeptidase type 1 subfamily.</text>
</comment>
<dbReference type="GO" id="GO:0005829">
    <property type="term" value="C:cytosol"/>
    <property type="evidence" value="ECO:0007669"/>
    <property type="project" value="TreeGrafter"/>
</dbReference>
<sequence length="234" mass="26015">MPNLCVTPDCGKTATLQCPVCVNLGINVSYFCNQECFKKYWKTHKTLHLLAEGKVTWPESEYDSAFSGYRFTGSLRPGKKSPYRPVPESIPRPDYAENGIPISENDAKRSHTIVSLSEEEMEGMRVTGRLAREVLDTAIDAVAVGVTTDEIDRIVHEACIERECYPSPLNYFKFPKSCCTSINEVICHGIPDSRPLANGDILNSTSLLVRNFVHAAFLSVSGDYQLSTCLFFSS</sequence>
<dbReference type="Gene3D" id="3.90.230.10">
    <property type="entry name" value="Creatinase/methionine aminopeptidase superfamily"/>
    <property type="match status" value="1"/>
</dbReference>
<keyword evidence="4" id="KW-0378">Hydrolase</keyword>
<gene>
    <name evidence="4" type="primary">MAP1</name>
    <name evidence="4" type="ORF">TR113543</name>
</gene>
<reference evidence="4" key="1">
    <citation type="submission" date="2016-01" db="EMBL/GenBank/DDBJ databases">
        <title>Reference transcriptome for the parasite Schistocephalus solidus: insights into the molecular evolution of parasitism.</title>
        <authorList>
            <person name="Hebert F.O."/>
            <person name="Grambauer S."/>
            <person name="Barber I."/>
            <person name="Landry C.R."/>
            <person name="Aubin-Horth N."/>
        </authorList>
    </citation>
    <scope>NUCLEOTIDE SEQUENCE</scope>
</reference>
<dbReference type="InterPro" id="IPR031615">
    <property type="entry name" value="Zfn-C6H2"/>
</dbReference>
<evidence type="ECO:0000256" key="1">
    <source>
        <dbReference type="PROSITE-ProRule" id="PRU01357"/>
    </source>
</evidence>
<organism evidence="4">
    <name type="scientific">Schistocephalus solidus</name>
    <name type="common">Tapeworm</name>
    <dbReference type="NCBI Taxonomy" id="70667"/>
    <lineage>
        <taxon>Eukaryota</taxon>
        <taxon>Metazoa</taxon>
        <taxon>Spiralia</taxon>
        <taxon>Lophotrochozoa</taxon>
        <taxon>Platyhelminthes</taxon>
        <taxon>Cestoda</taxon>
        <taxon>Eucestoda</taxon>
        <taxon>Diphyllobothriidea</taxon>
        <taxon>Diphyllobothriidae</taxon>
        <taxon>Schistocephalus</taxon>
    </lineage>
</organism>
<dbReference type="SUPFAM" id="SSF55920">
    <property type="entry name" value="Creatinase/aminopeptidase"/>
    <property type="match status" value="1"/>
</dbReference>
<protein>
    <submittedName>
        <fullName evidence="4">Methionine aminopeptidase 1</fullName>
    </submittedName>
</protein>
<proteinExistence type="inferred from homology"/>
<dbReference type="Pfam" id="PF00557">
    <property type="entry name" value="Peptidase_M24"/>
    <property type="match status" value="1"/>
</dbReference>
<feature type="region of interest" description="Disordered" evidence="2">
    <location>
        <begin position="80"/>
        <end position="102"/>
    </location>
</feature>
<evidence type="ECO:0000259" key="3">
    <source>
        <dbReference type="PROSITE" id="PS52013"/>
    </source>
</evidence>
<feature type="domain" description="C6H2-type" evidence="3">
    <location>
        <begin position="2"/>
        <end position="55"/>
    </location>
</feature>
<dbReference type="PANTHER" id="PTHR43330:SF7">
    <property type="entry name" value="METHIONINE AMINOPEPTIDASE 1"/>
    <property type="match status" value="1"/>
</dbReference>
<accession>A0A0X3PA25</accession>
<keyword evidence="1" id="KW-0862">Zinc</keyword>
<keyword evidence="4" id="KW-0645">Protease</keyword>
<keyword evidence="4" id="KW-0031">Aminopeptidase</keyword>
<dbReference type="InterPro" id="IPR036005">
    <property type="entry name" value="Creatinase/aminopeptidase-like"/>
</dbReference>
<dbReference type="PROSITE" id="PS52013">
    <property type="entry name" value="ZF_C6H2"/>
    <property type="match status" value="1"/>
</dbReference>
<dbReference type="GO" id="GO:0070006">
    <property type="term" value="F:metalloaminopeptidase activity"/>
    <property type="evidence" value="ECO:0007669"/>
    <property type="project" value="TreeGrafter"/>
</dbReference>
<dbReference type="Gene3D" id="6.10.140.2220">
    <property type="match status" value="1"/>
</dbReference>
<dbReference type="AlphaFoldDB" id="A0A0X3PA25"/>
<dbReference type="PANTHER" id="PTHR43330">
    <property type="entry name" value="METHIONINE AMINOPEPTIDASE"/>
    <property type="match status" value="1"/>
</dbReference>
<dbReference type="InterPro" id="IPR000994">
    <property type="entry name" value="Pept_M24"/>
</dbReference>
<dbReference type="Pfam" id="PF15801">
    <property type="entry name" value="zf-C6H2"/>
    <property type="match status" value="1"/>
</dbReference>
<keyword evidence="1" id="KW-0863">Zinc-finger</keyword>